<dbReference type="CDD" id="cd07521">
    <property type="entry name" value="HAD_FCP1-like"/>
    <property type="match status" value="1"/>
</dbReference>
<dbReference type="InterPro" id="IPR004274">
    <property type="entry name" value="FCP1_dom"/>
</dbReference>
<dbReference type="PROSITE" id="PS50969">
    <property type="entry name" value="FCP1"/>
    <property type="match status" value="1"/>
</dbReference>
<protein>
    <submittedName>
        <fullName evidence="2">TFIIF-interacting CTD phosphatase, including NLI-interacting factor (Involved in RNA polymerase II regulation)</fullName>
    </submittedName>
</protein>
<dbReference type="RefSeq" id="XP_024586855.1">
    <property type="nucleotide sequence ID" value="XM_024718168.1"/>
</dbReference>
<dbReference type="GO" id="GO:0016791">
    <property type="term" value="F:phosphatase activity"/>
    <property type="evidence" value="ECO:0007669"/>
    <property type="project" value="InterPro"/>
</dbReference>
<proteinExistence type="predicted"/>
<dbReference type="InterPro" id="IPR023214">
    <property type="entry name" value="HAD_sf"/>
</dbReference>
<dbReference type="SMART" id="SM00577">
    <property type="entry name" value="CPDc"/>
    <property type="match status" value="1"/>
</dbReference>
<dbReference type="EMBL" id="CCYD01000116">
    <property type="protein sequence ID" value="CEG50486.1"/>
    <property type="molecule type" value="Genomic_DNA"/>
</dbReference>
<dbReference type="GeneID" id="36395684"/>
<dbReference type="InterPro" id="IPR050365">
    <property type="entry name" value="TIM50"/>
</dbReference>
<dbReference type="AlphaFoldDB" id="A0A0P1B933"/>
<dbReference type="PANTHER" id="PTHR12210">
    <property type="entry name" value="DULLARD PROTEIN PHOSPHATASE"/>
    <property type="match status" value="1"/>
</dbReference>
<dbReference type="SUPFAM" id="SSF56784">
    <property type="entry name" value="HAD-like"/>
    <property type="match status" value="1"/>
</dbReference>
<evidence type="ECO:0000259" key="1">
    <source>
        <dbReference type="PROSITE" id="PS50969"/>
    </source>
</evidence>
<accession>A0A0P1B933</accession>
<sequence>MTGTRSNTMKEITINWQQSRNGRLSSKFGSNITLADERTRGEFVLSTKKLTKLNSVNPLATFIHQADRNGKQQPILTSSCGLLSERSNAMRAQQRGSLNNRFVSFQSVFGPYHQKHKQKESLLNSNTIKLRPSLLPPTSPCEVNRKCLILDLDETLVHSSFKSTDTHDYTILIDLDGTAYTVFVCKRPGAENFLANMAKTYEIVVFTASLSAYADPVLNKLDPNGAISYRLYREHCVQYKGNYVKDLSLLNRDISKTILIDNSPMAYALHPRNAIGCSSFINDPNDCELDSIARFLHKIQDVKDVREHLHLWSAHF</sequence>
<reference evidence="3" key="1">
    <citation type="submission" date="2014-09" db="EMBL/GenBank/DDBJ databases">
        <authorList>
            <person name="Sharma Rahul"/>
            <person name="Thines Marco"/>
        </authorList>
    </citation>
    <scope>NUCLEOTIDE SEQUENCE [LARGE SCALE GENOMIC DNA]</scope>
</reference>
<dbReference type="NCBIfam" id="TIGR02251">
    <property type="entry name" value="HIF-SF_euk"/>
    <property type="match status" value="1"/>
</dbReference>
<dbReference type="OrthoDB" id="277011at2759"/>
<keyword evidence="3" id="KW-1185">Reference proteome</keyword>
<organism evidence="2 3">
    <name type="scientific">Plasmopara halstedii</name>
    <name type="common">Downy mildew of sunflower</name>
    <dbReference type="NCBI Taxonomy" id="4781"/>
    <lineage>
        <taxon>Eukaryota</taxon>
        <taxon>Sar</taxon>
        <taxon>Stramenopiles</taxon>
        <taxon>Oomycota</taxon>
        <taxon>Peronosporomycetes</taxon>
        <taxon>Peronosporales</taxon>
        <taxon>Peronosporaceae</taxon>
        <taxon>Plasmopara</taxon>
    </lineage>
</organism>
<evidence type="ECO:0000313" key="2">
    <source>
        <dbReference type="EMBL" id="CEG50486.1"/>
    </source>
</evidence>
<dbReference type="FunFam" id="3.40.50.1000:FF:000093">
    <property type="entry name" value="NLI interacting factor-like phosphatase family protein"/>
    <property type="match status" value="1"/>
</dbReference>
<evidence type="ECO:0000313" key="3">
    <source>
        <dbReference type="Proteomes" id="UP000054928"/>
    </source>
</evidence>
<dbReference type="Proteomes" id="UP000054928">
    <property type="component" value="Unassembled WGS sequence"/>
</dbReference>
<dbReference type="InterPro" id="IPR011948">
    <property type="entry name" value="Dullard_phosphatase"/>
</dbReference>
<dbReference type="STRING" id="4781.A0A0P1B933"/>
<name>A0A0P1B933_PLAHL</name>
<feature type="domain" description="FCP1 homology" evidence="1">
    <location>
        <begin position="141"/>
        <end position="299"/>
    </location>
</feature>
<dbReference type="Gene3D" id="3.40.50.1000">
    <property type="entry name" value="HAD superfamily/HAD-like"/>
    <property type="match status" value="1"/>
</dbReference>
<dbReference type="Pfam" id="PF03031">
    <property type="entry name" value="NIF"/>
    <property type="match status" value="1"/>
</dbReference>
<dbReference type="InterPro" id="IPR036412">
    <property type="entry name" value="HAD-like_sf"/>
</dbReference>